<dbReference type="PANTHER" id="PTHR13847">
    <property type="entry name" value="SARCOSINE DEHYDROGENASE-RELATED"/>
    <property type="match status" value="1"/>
</dbReference>
<evidence type="ECO:0000313" key="5">
    <source>
        <dbReference type="Proteomes" id="UP000027746"/>
    </source>
</evidence>
<evidence type="ECO:0000256" key="1">
    <source>
        <dbReference type="ARBA" id="ARBA00009410"/>
    </source>
</evidence>
<dbReference type="PANTHER" id="PTHR13847:SF280">
    <property type="entry name" value="D-AMINO ACID DEHYDROGENASE"/>
    <property type="match status" value="1"/>
</dbReference>
<organism evidence="4 5">
    <name type="scientific">Pseudosulfitobacter pseudonitzschiae</name>
    <dbReference type="NCBI Taxonomy" id="1402135"/>
    <lineage>
        <taxon>Bacteria</taxon>
        <taxon>Pseudomonadati</taxon>
        <taxon>Pseudomonadota</taxon>
        <taxon>Alphaproteobacteria</taxon>
        <taxon>Rhodobacterales</taxon>
        <taxon>Roseobacteraceae</taxon>
        <taxon>Pseudosulfitobacter</taxon>
    </lineage>
</organism>
<dbReference type="OrthoDB" id="9787190at2"/>
<keyword evidence="4" id="KW-0813">Transport</keyword>
<dbReference type="GO" id="GO:0005886">
    <property type="term" value="C:plasma membrane"/>
    <property type="evidence" value="ECO:0007669"/>
    <property type="project" value="TreeGrafter"/>
</dbReference>
<evidence type="ECO:0000313" key="4">
    <source>
        <dbReference type="EMBL" id="KEJ98023.1"/>
    </source>
</evidence>
<dbReference type="InterPro" id="IPR036188">
    <property type="entry name" value="FAD/NAD-bd_sf"/>
</dbReference>
<dbReference type="GO" id="GO:0005737">
    <property type="term" value="C:cytoplasm"/>
    <property type="evidence" value="ECO:0007669"/>
    <property type="project" value="TreeGrafter"/>
</dbReference>
<feature type="domain" description="FAD dependent oxidoreductase" evidence="3">
    <location>
        <begin position="22"/>
        <end position="417"/>
    </location>
</feature>
<dbReference type="Gene3D" id="3.50.50.60">
    <property type="entry name" value="FAD/NAD(P)-binding domain"/>
    <property type="match status" value="1"/>
</dbReference>
<sequence length="447" mass="48059">MSFPTFMDTPAQWPGPAPQEADVVVIGGGVIGVCTALFLARAGQRVVLLEKGRIAAEQSSRNWGWIRVQGRDPDEIPIVLEAADHWRALAQQTNVDIGLRQEGVTYLAESEKDYAKYEAWLEHARAHGLDSKMLSSAETAKLIPNLSRRYAGAIYTAQDMRAEPWVAVPALAGIAVREGATLVENCAVRGLDIEGGAVAGVITETGRIKAPQVVLAGGAWSSLFLQRHGVFVPQLSVRATVVATQPMDAVYEGGATDSKVAFRHRADGGYSLAQGGFSELFVGPQAFRSLRHYATQLRADPFGVRLLPRAPAGYPDAWGTPRRWADDDVSPFEKMRVLNPTPNRRKAAKLLRQFAAMMPGLGEVRHARTWAGMIDTMPDIVPVVDRVASIPGLTVGTGMSGHGFGIGPGMGRVLAALVTGDKVGHDLHRFRLSRFSDGSAMTLGPGI</sequence>
<comment type="similarity">
    <text evidence="1">Belongs to the DadA oxidoreductase family.</text>
</comment>
<keyword evidence="4" id="KW-0762">Sugar transport</keyword>
<name>A0A073J602_9RHOB</name>
<reference evidence="4 5" key="1">
    <citation type="submission" date="2014-01" db="EMBL/GenBank/DDBJ databases">
        <title>Sulfitobacter sp. H3 (MCCC 1A00686) Genome Sequencing.</title>
        <authorList>
            <person name="Lai Q."/>
            <person name="Hong Z."/>
        </authorList>
    </citation>
    <scope>NUCLEOTIDE SEQUENCE [LARGE SCALE GENOMIC DNA]</scope>
    <source>
        <strain evidence="4 5">H3</strain>
    </source>
</reference>
<keyword evidence="2" id="KW-0560">Oxidoreductase</keyword>
<dbReference type="AlphaFoldDB" id="A0A073J602"/>
<proteinExistence type="inferred from homology"/>
<dbReference type="Proteomes" id="UP000027746">
    <property type="component" value="Unassembled WGS sequence"/>
</dbReference>
<keyword evidence="5" id="KW-1185">Reference proteome</keyword>
<dbReference type="GO" id="GO:0055130">
    <property type="term" value="P:D-alanine catabolic process"/>
    <property type="evidence" value="ECO:0007669"/>
    <property type="project" value="TreeGrafter"/>
</dbReference>
<dbReference type="SUPFAM" id="SSF51905">
    <property type="entry name" value="FAD/NAD(P)-binding domain"/>
    <property type="match status" value="1"/>
</dbReference>
<dbReference type="Gene3D" id="3.30.9.10">
    <property type="entry name" value="D-Amino Acid Oxidase, subunit A, domain 2"/>
    <property type="match status" value="1"/>
</dbReference>
<evidence type="ECO:0000259" key="3">
    <source>
        <dbReference type="Pfam" id="PF01266"/>
    </source>
</evidence>
<dbReference type="GO" id="GO:0008718">
    <property type="term" value="F:D-amino-acid dehydrogenase activity"/>
    <property type="evidence" value="ECO:0007669"/>
    <property type="project" value="TreeGrafter"/>
</dbReference>
<comment type="caution">
    <text evidence="4">The sequence shown here is derived from an EMBL/GenBank/DDBJ whole genome shotgun (WGS) entry which is preliminary data.</text>
</comment>
<evidence type="ECO:0000256" key="2">
    <source>
        <dbReference type="ARBA" id="ARBA00023002"/>
    </source>
</evidence>
<gene>
    <name evidence="4" type="ORF">SUH3_03260</name>
</gene>
<dbReference type="InterPro" id="IPR006076">
    <property type="entry name" value="FAD-dep_OxRdtase"/>
</dbReference>
<accession>A0A073J602</accession>
<dbReference type="GeneID" id="68870573"/>
<dbReference type="Pfam" id="PF01266">
    <property type="entry name" value="DAO"/>
    <property type="match status" value="1"/>
</dbReference>
<dbReference type="RefSeq" id="WP_037921336.1">
    <property type="nucleotide sequence ID" value="NZ_CP054599.1"/>
</dbReference>
<protein>
    <submittedName>
        <fullName evidence="4">PTS sugar transporter subunit IID</fullName>
    </submittedName>
</protein>
<dbReference type="EMBL" id="JAMD01000001">
    <property type="protein sequence ID" value="KEJ98023.1"/>
    <property type="molecule type" value="Genomic_DNA"/>
</dbReference>